<sequence length="159" mass="18797">MGRMANWNKLDLDLLIIIAEKLQFLEDFNAFSGVCTWWRRSLQLVHEPSVSRHAPWLMLPEPVSSKKHLFRGLNDRIILEADLPDIVIAPIVRRSRDWRHLFSSRGWLICISPIGFNIILLHPLLKILINPPPLPVRFNHDGRKRIMDPYFYFQLHLLY</sequence>
<gene>
    <name evidence="2" type="ORF">RND81_01G122000</name>
</gene>
<dbReference type="InterPro" id="IPR050942">
    <property type="entry name" value="F-box_BR-signaling"/>
</dbReference>
<keyword evidence="1" id="KW-0472">Membrane</keyword>
<keyword evidence="1" id="KW-1133">Transmembrane helix</keyword>
<feature type="transmembrane region" description="Helical" evidence="1">
    <location>
        <begin position="106"/>
        <end position="125"/>
    </location>
</feature>
<name>A0AAW1N789_SAPOF</name>
<dbReference type="EMBL" id="JBDFQZ010000001">
    <property type="protein sequence ID" value="KAK9756796.1"/>
    <property type="molecule type" value="Genomic_DNA"/>
</dbReference>
<proteinExistence type="predicted"/>
<keyword evidence="1" id="KW-0812">Transmembrane</keyword>
<comment type="caution">
    <text evidence="2">The sequence shown here is derived from an EMBL/GenBank/DDBJ whole genome shotgun (WGS) entry which is preliminary data.</text>
</comment>
<dbReference type="PANTHER" id="PTHR44259:SF108">
    <property type="entry name" value="F-BOX PROTEIN SKIP23-LIKE"/>
    <property type="match status" value="1"/>
</dbReference>
<protein>
    <recommendedName>
        <fullName evidence="4">F-box protein</fullName>
    </recommendedName>
</protein>
<organism evidence="2 3">
    <name type="scientific">Saponaria officinalis</name>
    <name type="common">Common soapwort</name>
    <name type="synonym">Lychnis saponaria</name>
    <dbReference type="NCBI Taxonomy" id="3572"/>
    <lineage>
        <taxon>Eukaryota</taxon>
        <taxon>Viridiplantae</taxon>
        <taxon>Streptophyta</taxon>
        <taxon>Embryophyta</taxon>
        <taxon>Tracheophyta</taxon>
        <taxon>Spermatophyta</taxon>
        <taxon>Magnoliopsida</taxon>
        <taxon>eudicotyledons</taxon>
        <taxon>Gunneridae</taxon>
        <taxon>Pentapetalae</taxon>
        <taxon>Caryophyllales</taxon>
        <taxon>Caryophyllaceae</taxon>
        <taxon>Caryophylleae</taxon>
        <taxon>Saponaria</taxon>
    </lineage>
</organism>
<dbReference type="PANTHER" id="PTHR44259">
    <property type="entry name" value="OS07G0183000 PROTEIN-RELATED"/>
    <property type="match status" value="1"/>
</dbReference>
<keyword evidence="3" id="KW-1185">Reference proteome</keyword>
<evidence type="ECO:0000313" key="3">
    <source>
        <dbReference type="Proteomes" id="UP001443914"/>
    </source>
</evidence>
<evidence type="ECO:0000313" key="2">
    <source>
        <dbReference type="EMBL" id="KAK9756796.1"/>
    </source>
</evidence>
<dbReference type="Proteomes" id="UP001443914">
    <property type="component" value="Unassembled WGS sequence"/>
</dbReference>
<reference evidence="2" key="1">
    <citation type="submission" date="2024-03" db="EMBL/GenBank/DDBJ databases">
        <title>WGS assembly of Saponaria officinalis var. Norfolk2.</title>
        <authorList>
            <person name="Jenkins J."/>
            <person name="Shu S."/>
            <person name="Grimwood J."/>
            <person name="Barry K."/>
            <person name="Goodstein D."/>
            <person name="Schmutz J."/>
            <person name="Leebens-Mack J."/>
            <person name="Osbourn A."/>
        </authorList>
    </citation>
    <scope>NUCLEOTIDE SEQUENCE [LARGE SCALE GENOMIC DNA]</scope>
    <source>
        <strain evidence="2">JIC</strain>
    </source>
</reference>
<dbReference type="AlphaFoldDB" id="A0AAW1N789"/>
<evidence type="ECO:0000256" key="1">
    <source>
        <dbReference type="SAM" id="Phobius"/>
    </source>
</evidence>
<evidence type="ECO:0008006" key="4">
    <source>
        <dbReference type="Google" id="ProtNLM"/>
    </source>
</evidence>
<accession>A0AAW1N789</accession>